<accession>A0A133VQB7</accession>
<dbReference type="EMBL" id="LHYL01000009">
    <property type="protein sequence ID" value="KXB08646.1"/>
    <property type="molecule type" value="Genomic_DNA"/>
</dbReference>
<dbReference type="Pfam" id="PF20720">
    <property type="entry name" value="nSTAND3"/>
    <property type="match status" value="1"/>
</dbReference>
<dbReference type="InterPro" id="IPR027417">
    <property type="entry name" value="P-loop_NTPase"/>
</dbReference>
<sequence length="287" mass="32531">MIIAILGNPGCGKTLFLTSLAYWAYQSGYEVYSKGEIDEEMVPHQKIESLDDFANIESDKPIFIAYDEFWMDFDARRSGSGRNVKLSSSMLQYRKKNPKKIIFAFTAQLEKTIDLRGTNITETYMYPEIHKTVKINGEDIPVTLKIKRKHKGKRMPTKIFPVYGIHELYDTGEKLARLEEVNVTKVAENYIEPADALTKKELVALIKAKESYRLTRKNIVALLCFPVKSNNLSTKGMFSKYSINGSSSPRSTPPMKSYPISVYVLSPTTAFFKLSLPGSLPIERGNK</sequence>
<organism evidence="2 3">
    <name type="scientific">candidate division MSBL1 archaeon SCGC-AAA385M02</name>
    <dbReference type="NCBI Taxonomy" id="1698287"/>
    <lineage>
        <taxon>Archaea</taxon>
        <taxon>Methanobacteriati</taxon>
        <taxon>Methanobacteriota</taxon>
        <taxon>candidate division MSBL1</taxon>
    </lineage>
</organism>
<dbReference type="Gene3D" id="3.40.50.300">
    <property type="entry name" value="P-loop containing nucleotide triphosphate hydrolases"/>
    <property type="match status" value="1"/>
</dbReference>
<protein>
    <recommendedName>
        <fullName evidence="1">Novel STAND NTPase 3 domain-containing protein</fullName>
    </recommendedName>
</protein>
<gene>
    <name evidence="2" type="ORF">AKJ59_00690</name>
</gene>
<feature type="domain" description="Novel STAND NTPase 3" evidence="1">
    <location>
        <begin position="2"/>
        <end position="105"/>
    </location>
</feature>
<evidence type="ECO:0000313" key="2">
    <source>
        <dbReference type="EMBL" id="KXB08646.1"/>
    </source>
</evidence>
<evidence type="ECO:0000313" key="3">
    <source>
        <dbReference type="Proteomes" id="UP000070248"/>
    </source>
</evidence>
<keyword evidence="3" id="KW-1185">Reference proteome</keyword>
<dbReference type="AlphaFoldDB" id="A0A133VQB7"/>
<name>A0A133VQB7_9EURY</name>
<reference evidence="2 3" key="1">
    <citation type="journal article" date="2016" name="Sci. Rep.">
        <title>Metabolic traits of an uncultured archaeal lineage -MSBL1- from brine pools of the Red Sea.</title>
        <authorList>
            <person name="Mwirichia R."/>
            <person name="Alam I."/>
            <person name="Rashid M."/>
            <person name="Vinu M."/>
            <person name="Ba-Alawi W."/>
            <person name="Anthony Kamau A."/>
            <person name="Kamanda Ngugi D."/>
            <person name="Goker M."/>
            <person name="Klenk H.P."/>
            <person name="Bajic V."/>
            <person name="Stingl U."/>
        </authorList>
    </citation>
    <scope>NUCLEOTIDE SEQUENCE [LARGE SCALE GENOMIC DNA]</scope>
    <source>
        <strain evidence="2">SCGC-AAA385M02</strain>
    </source>
</reference>
<proteinExistence type="predicted"/>
<dbReference type="InterPro" id="IPR049050">
    <property type="entry name" value="nSTAND3"/>
</dbReference>
<dbReference type="SUPFAM" id="SSF52540">
    <property type="entry name" value="P-loop containing nucleoside triphosphate hydrolases"/>
    <property type="match status" value="1"/>
</dbReference>
<comment type="caution">
    <text evidence="2">The sequence shown here is derived from an EMBL/GenBank/DDBJ whole genome shotgun (WGS) entry which is preliminary data.</text>
</comment>
<evidence type="ECO:0000259" key="1">
    <source>
        <dbReference type="Pfam" id="PF20720"/>
    </source>
</evidence>
<dbReference type="Proteomes" id="UP000070248">
    <property type="component" value="Unassembled WGS sequence"/>
</dbReference>